<proteinExistence type="predicted"/>
<feature type="signal peptide" evidence="1">
    <location>
        <begin position="1"/>
        <end position="18"/>
    </location>
</feature>
<name>A0A974WKP9_9BACT</name>
<dbReference type="Proteomes" id="UP000662783">
    <property type="component" value="Chromosome"/>
</dbReference>
<evidence type="ECO:0008006" key="4">
    <source>
        <dbReference type="Google" id="ProtNLM"/>
    </source>
</evidence>
<dbReference type="KEGG" id="fuv:JR347_16350"/>
<protein>
    <recommendedName>
        <fullName evidence="4">DUF4369 domain-containing protein</fullName>
    </recommendedName>
</protein>
<dbReference type="RefSeq" id="WP_205721656.1">
    <property type="nucleotide sequence ID" value="NZ_CP070608.1"/>
</dbReference>
<sequence>MHRFLFLVFILASFSLSAQDKLFILDGDTLTGKVIIELPEMLFEDVVLKNDEGRTRYKAYEITGFTKDDELYHTVRLNNKYRIMRVEKLGYLSLYYFREDESYDFGSRYLEKLDGDGLVVPNISFKKQLTEFLSDCDGVSEAIEEKKLKKNDLDEIIDRYNACIEKNTMKRNLEVAELKNTEHPAITIINKMLPKVSAENTELKTLLKDILSKVVAEKPVPGYLISALKDQTKDLAHLSADVTALTEALN</sequence>
<dbReference type="AlphaFoldDB" id="A0A974WKP9"/>
<accession>A0A974WKP9</accession>
<evidence type="ECO:0000256" key="1">
    <source>
        <dbReference type="SAM" id="SignalP"/>
    </source>
</evidence>
<organism evidence="2 3">
    <name type="scientific">Fulvivirga lutea</name>
    <dbReference type="NCBI Taxonomy" id="2810512"/>
    <lineage>
        <taxon>Bacteria</taxon>
        <taxon>Pseudomonadati</taxon>
        <taxon>Bacteroidota</taxon>
        <taxon>Cytophagia</taxon>
        <taxon>Cytophagales</taxon>
        <taxon>Fulvivirgaceae</taxon>
        <taxon>Fulvivirga</taxon>
    </lineage>
</organism>
<keyword evidence="1" id="KW-0732">Signal</keyword>
<gene>
    <name evidence="2" type="ORF">JR347_16350</name>
</gene>
<feature type="chain" id="PRO_5037354656" description="DUF4369 domain-containing protein" evidence="1">
    <location>
        <begin position="19"/>
        <end position="250"/>
    </location>
</feature>
<keyword evidence="3" id="KW-1185">Reference proteome</keyword>
<dbReference type="EMBL" id="CP070608">
    <property type="protein sequence ID" value="QSE97143.1"/>
    <property type="molecule type" value="Genomic_DNA"/>
</dbReference>
<evidence type="ECO:0000313" key="3">
    <source>
        <dbReference type="Proteomes" id="UP000662783"/>
    </source>
</evidence>
<reference evidence="2" key="1">
    <citation type="submission" date="2021-02" db="EMBL/GenBank/DDBJ databases">
        <title>Fulvivirga sp. S481 isolated from sea water.</title>
        <authorList>
            <person name="Bae S.S."/>
            <person name="Baek K."/>
        </authorList>
    </citation>
    <scope>NUCLEOTIDE SEQUENCE</scope>
    <source>
        <strain evidence="2">S481</strain>
    </source>
</reference>
<evidence type="ECO:0000313" key="2">
    <source>
        <dbReference type="EMBL" id="QSE97143.1"/>
    </source>
</evidence>